<comment type="caution">
    <text evidence="2">The sequence shown here is derived from an EMBL/GenBank/DDBJ whole genome shotgun (WGS) entry which is preliminary data.</text>
</comment>
<dbReference type="InterPro" id="IPR051541">
    <property type="entry name" value="PTS_SugarTrans_NitroReg"/>
</dbReference>
<dbReference type="STRING" id="67855.RO21_04845"/>
<keyword evidence="2" id="KW-0762">Sugar transport</keyword>
<gene>
    <name evidence="3" type="ORF">E4T80_02095</name>
    <name evidence="2" type="ORF">RO21_04845</name>
</gene>
<organism evidence="2 4">
    <name type="scientific">Muribacter muris</name>
    <dbReference type="NCBI Taxonomy" id="67855"/>
    <lineage>
        <taxon>Bacteria</taxon>
        <taxon>Pseudomonadati</taxon>
        <taxon>Pseudomonadota</taxon>
        <taxon>Gammaproteobacteria</taxon>
        <taxon>Pasteurellales</taxon>
        <taxon>Pasteurellaceae</taxon>
        <taxon>Muribacter</taxon>
    </lineage>
</organism>
<dbReference type="OrthoDB" id="95460at2"/>
<evidence type="ECO:0000313" key="3">
    <source>
        <dbReference type="EMBL" id="TFV13068.1"/>
    </source>
</evidence>
<evidence type="ECO:0000313" key="4">
    <source>
        <dbReference type="Proteomes" id="UP000036270"/>
    </source>
</evidence>
<evidence type="ECO:0000313" key="5">
    <source>
        <dbReference type="Proteomes" id="UP000297396"/>
    </source>
</evidence>
<sequence>MALTTFLSPDNIRQGVFISSKKRALEMVGKLVADYINCQAADQTSEQQHSEPVCPVECFANLFKREKLGSTAINNGVALPHAKLPPNSCVTLEKPIAVCLQLETPIDYDASDNKAVDFIYAVLFPDQCCEQYRGELQTIARQLSDKALLKHLRAAQSAQDIWQVLVYADQTFDGEQP</sequence>
<reference evidence="2 4" key="1">
    <citation type="submission" date="2014-12" db="EMBL/GenBank/DDBJ databases">
        <title>Reclassification of Actinobacillus muris as Muribacter muris.</title>
        <authorList>
            <person name="Christensen H."/>
            <person name="Nicklas W."/>
            <person name="Bisgaard M."/>
        </authorList>
    </citation>
    <scope>NUCLEOTIDE SEQUENCE [LARGE SCALE GENOMIC DNA]</scope>
    <source>
        <strain evidence="2 4">Ackerman80-443D</strain>
    </source>
</reference>
<dbReference type="InterPro" id="IPR002178">
    <property type="entry name" value="PTS_EIIA_type-2_dom"/>
</dbReference>
<dbReference type="PROSITE" id="PS51094">
    <property type="entry name" value="PTS_EIIA_TYPE_2"/>
    <property type="match status" value="1"/>
</dbReference>
<dbReference type="CDD" id="cd00211">
    <property type="entry name" value="PTS_IIA_fru"/>
    <property type="match status" value="1"/>
</dbReference>
<dbReference type="PANTHER" id="PTHR47738">
    <property type="entry name" value="PTS SYSTEM FRUCTOSE-LIKE EIIA COMPONENT-RELATED"/>
    <property type="match status" value="1"/>
</dbReference>
<dbReference type="PATRIC" id="fig|67855.3.peg.829"/>
<dbReference type="InterPro" id="IPR016152">
    <property type="entry name" value="PTrfase/Anion_transptr"/>
</dbReference>
<dbReference type="EMBL" id="SPPA01000003">
    <property type="protein sequence ID" value="TFV13068.1"/>
    <property type="molecule type" value="Genomic_DNA"/>
</dbReference>
<feature type="domain" description="PTS EIIA type-2" evidence="1">
    <location>
        <begin position="5"/>
        <end position="168"/>
    </location>
</feature>
<evidence type="ECO:0000259" key="1">
    <source>
        <dbReference type="PROSITE" id="PS51094"/>
    </source>
</evidence>
<dbReference type="Gene3D" id="3.40.930.10">
    <property type="entry name" value="Mannitol-specific EII, Chain A"/>
    <property type="match status" value="1"/>
</dbReference>
<keyword evidence="2" id="KW-0813">Transport</keyword>
<dbReference type="Proteomes" id="UP000036270">
    <property type="component" value="Unassembled WGS sequence"/>
</dbReference>
<evidence type="ECO:0000313" key="2">
    <source>
        <dbReference type="EMBL" id="KMK51678.1"/>
    </source>
</evidence>
<reference evidence="3 5" key="2">
    <citation type="submission" date="2019-03" db="EMBL/GenBank/DDBJ databases">
        <title>Diversity of the mouse oral microbiome.</title>
        <authorList>
            <person name="Joseph S."/>
            <person name="Aduse-Opoku J."/>
            <person name="Curtis M."/>
            <person name="Wade W."/>
            <person name="Hashim A."/>
        </authorList>
    </citation>
    <scope>NUCLEOTIDE SEQUENCE [LARGE SCALE GENOMIC DNA]</scope>
    <source>
        <strain evidence="3 5">WT12</strain>
    </source>
</reference>
<proteinExistence type="predicted"/>
<protein>
    <submittedName>
        <fullName evidence="2">PTS sugar transporter subunit IIA</fullName>
    </submittedName>
</protein>
<dbReference type="AlphaFoldDB" id="A0A0J5P5J7"/>
<accession>A0A0J5P5J7</accession>
<dbReference type="SUPFAM" id="SSF55804">
    <property type="entry name" value="Phoshotransferase/anion transport protein"/>
    <property type="match status" value="1"/>
</dbReference>
<dbReference type="Proteomes" id="UP000297396">
    <property type="component" value="Unassembled WGS sequence"/>
</dbReference>
<dbReference type="RefSeq" id="WP_047976716.1">
    <property type="nucleotide sequence ID" value="NZ_JADGLC010000003.1"/>
</dbReference>
<dbReference type="GO" id="GO:0030295">
    <property type="term" value="F:protein kinase activator activity"/>
    <property type="evidence" value="ECO:0007669"/>
    <property type="project" value="TreeGrafter"/>
</dbReference>
<keyword evidence="4" id="KW-1185">Reference proteome</keyword>
<dbReference type="EMBL" id="JWIZ01000024">
    <property type="protein sequence ID" value="KMK51678.1"/>
    <property type="molecule type" value="Genomic_DNA"/>
</dbReference>
<dbReference type="Pfam" id="PF00359">
    <property type="entry name" value="PTS_EIIA_2"/>
    <property type="match status" value="1"/>
</dbReference>
<dbReference type="PANTHER" id="PTHR47738:SF1">
    <property type="entry name" value="NITROGEN REGULATORY PROTEIN"/>
    <property type="match status" value="1"/>
</dbReference>
<name>A0A0J5P5J7_9PAST</name>